<dbReference type="Gene3D" id="3.30.200.20">
    <property type="entry name" value="Phosphorylase Kinase, domain 1"/>
    <property type="match status" value="1"/>
</dbReference>
<proteinExistence type="predicted"/>
<keyword evidence="2" id="KW-0472">Membrane</keyword>
<dbReference type="InterPro" id="IPR001245">
    <property type="entry name" value="Ser-Thr/Tyr_kinase_cat_dom"/>
</dbReference>
<evidence type="ECO:0000256" key="1">
    <source>
        <dbReference type="SAM" id="MobiDB-lite"/>
    </source>
</evidence>
<dbReference type="Pfam" id="PF07714">
    <property type="entry name" value="PK_Tyr_Ser-Thr"/>
    <property type="match status" value="1"/>
</dbReference>
<dbReference type="Gene3D" id="1.10.510.10">
    <property type="entry name" value="Transferase(Phosphotransferase) domain 1"/>
    <property type="match status" value="1"/>
</dbReference>
<sequence>MLLEGDPDHLQTVVFNPPKISPWIDPNALKLTHRIGRGPFGDVWIATHHLCTDGYERYHEVAVKMLFPLKDDQVPDFLARFDEIFSRCYELEGVCFLHGVTNINGRVCVVMKFYEGSIGDKMAHVKGGKLSLSDVLRYGADLAQGIMELHSRRVFVLNLKPFNFLLDEHDRAIIGDFGIPSLLLSLSLPSSDLIQRYGTPNYMAPEQWQPNARGPISFETDSWGFGCSIVEMLSGIQPWRGKSPDEIFHLVVSKQEKPSIPTGLPPRIESVLYGCFEHDFRNRPLMSDILHAFKSCQGEDYGENSWCTMEERKAINASRTDWSLLKDPLQVGDTVRSRKPKNSCKLESMEIPEGTVVGMDSYMDREGFVLVRVHGIHNPMRVHSSTVERVTYGFAAGDWVRITKENYKKQSPVGILHSINRDGRVTVGFIGLETLWEGDYSQLQIWRPYCVGQFMKIRPTVSSPRFDWPKKRGGEWATGRISQILPNGCLVVKFPGRLSFGEPNSFLADPAEVEVVSFRTCRGVGKKYQHLEDFHWSVRPLLITLGLFAGLKLGFLIKQNVTKKRPISTDGQQIEGKQPGGQNVNNPAWCPPPMVNILFREGPPSAR</sequence>
<feature type="domain" description="Protein kinase" evidence="3">
    <location>
        <begin position="29"/>
        <end position="294"/>
    </location>
</feature>
<protein>
    <recommendedName>
        <fullName evidence="3">Protein kinase domain-containing protein</fullName>
    </recommendedName>
</protein>
<dbReference type="InterPro" id="IPR000719">
    <property type="entry name" value="Prot_kinase_dom"/>
</dbReference>
<dbReference type="GO" id="GO:0005524">
    <property type="term" value="F:ATP binding"/>
    <property type="evidence" value="ECO:0007669"/>
    <property type="project" value="InterPro"/>
</dbReference>
<dbReference type="PANTHER" id="PTHR47209:SF1">
    <property type="entry name" value="OS06G0639500 PROTEIN"/>
    <property type="match status" value="1"/>
</dbReference>
<keyword evidence="2" id="KW-1133">Transmembrane helix</keyword>
<evidence type="ECO:0000259" key="3">
    <source>
        <dbReference type="PROSITE" id="PS50011"/>
    </source>
</evidence>
<dbReference type="EMBL" id="JAGGNH010000001">
    <property type="protein sequence ID" value="KAJ0984340.1"/>
    <property type="molecule type" value="Genomic_DNA"/>
</dbReference>
<keyword evidence="5" id="KW-1185">Reference proteome</keyword>
<gene>
    <name evidence="4" type="ORF">J5N97_002696</name>
</gene>
<name>A0A9D5D5A2_9LILI</name>
<dbReference type="OrthoDB" id="4062651at2759"/>
<evidence type="ECO:0000256" key="2">
    <source>
        <dbReference type="SAM" id="Phobius"/>
    </source>
</evidence>
<reference evidence="4" key="2">
    <citation type="journal article" date="2022" name="Hortic Res">
        <title>The genome of Dioscorea zingiberensis sheds light on the biosynthesis, origin and evolution of the medicinally important diosgenin saponins.</title>
        <authorList>
            <person name="Li Y."/>
            <person name="Tan C."/>
            <person name="Li Z."/>
            <person name="Guo J."/>
            <person name="Li S."/>
            <person name="Chen X."/>
            <person name="Wang C."/>
            <person name="Dai X."/>
            <person name="Yang H."/>
            <person name="Song W."/>
            <person name="Hou L."/>
            <person name="Xu J."/>
            <person name="Tong Z."/>
            <person name="Xu A."/>
            <person name="Yuan X."/>
            <person name="Wang W."/>
            <person name="Yang Q."/>
            <person name="Chen L."/>
            <person name="Sun Z."/>
            <person name="Wang K."/>
            <person name="Pan B."/>
            <person name="Chen J."/>
            <person name="Bao Y."/>
            <person name="Liu F."/>
            <person name="Qi X."/>
            <person name="Gang D.R."/>
            <person name="Wen J."/>
            <person name="Li J."/>
        </authorList>
    </citation>
    <scope>NUCLEOTIDE SEQUENCE</scope>
    <source>
        <strain evidence="4">Dzin_1.0</strain>
    </source>
</reference>
<keyword evidence="2" id="KW-0812">Transmembrane</keyword>
<feature type="region of interest" description="Disordered" evidence="1">
    <location>
        <begin position="567"/>
        <end position="588"/>
    </location>
</feature>
<dbReference type="PANTHER" id="PTHR47209">
    <property type="entry name" value="OS06G0639500 PROTEIN"/>
    <property type="match status" value="1"/>
</dbReference>
<evidence type="ECO:0000313" key="4">
    <source>
        <dbReference type="EMBL" id="KAJ0984340.1"/>
    </source>
</evidence>
<dbReference type="AlphaFoldDB" id="A0A9D5D5A2"/>
<feature type="transmembrane region" description="Helical" evidence="2">
    <location>
        <begin position="536"/>
        <end position="557"/>
    </location>
</feature>
<comment type="caution">
    <text evidence="4">The sequence shown here is derived from an EMBL/GenBank/DDBJ whole genome shotgun (WGS) entry which is preliminary data.</text>
</comment>
<dbReference type="PROSITE" id="PS50011">
    <property type="entry name" value="PROTEIN_KINASE_DOM"/>
    <property type="match status" value="1"/>
</dbReference>
<organism evidence="4 5">
    <name type="scientific">Dioscorea zingiberensis</name>
    <dbReference type="NCBI Taxonomy" id="325984"/>
    <lineage>
        <taxon>Eukaryota</taxon>
        <taxon>Viridiplantae</taxon>
        <taxon>Streptophyta</taxon>
        <taxon>Embryophyta</taxon>
        <taxon>Tracheophyta</taxon>
        <taxon>Spermatophyta</taxon>
        <taxon>Magnoliopsida</taxon>
        <taxon>Liliopsida</taxon>
        <taxon>Dioscoreales</taxon>
        <taxon>Dioscoreaceae</taxon>
        <taxon>Dioscorea</taxon>
    </lineage>
</organism>
<dbReference type="InterPro" id="IPR011009">
    <property type="entry name" value="Kinase-like_dom_sf"/>
</dbReference>
<dbReference type="SUPFAM" id="SSF56112">
    <property type="entry name" value="Protein kinase-like (PK-like)"/>
    <property type="match status" value="1"/>
</dbReference>
<evidence type="ECO:0000313" key="5">
    <source>
        <dbReference type="Proteomes" id="UP001085076"/>
    </source>
</evidence>
<dbReference type="Proteomes" id="UP001085076">
    <property type="component" value="Miscellaneous, Linkage group lg01"/>
</dbReference>
<dbReference type="InterPro" id="IPR053293">
    <property type="entry name" value="OCM_Kinase"/>
</dbReference>
<reference evidence="4" key="1">
    <citation type="submission" date="2021-03" db="EMBL/GenBank/DDBJ databases">
        <authorList>
            <person name="Li Z."/>
            <person name="Yang C."/>
        </authorList>
    </citation>
    <scope>NUCLEOTIDE SEQUENCE</scope>
    <source>
        <strain evidence="4">Dzin_1.0</strain>
        <tissue evidence="4">Leaf</tissue>
    </source>
</reference>
<accession>A0A9D5D5A2</accession>
<dbReference type="GO" id="GO:0004672">
    <property type="term" value="F:protein kinase activity"/>
    <property type="evidence" value="ECO:0007669"/>
    <property type="project" value="InterPro"/>
</dbReference>